<organism evidence="2 3">
    <name type="scientific">Sphaerulina musiva (strain SO2202)</name>
    <name type="common">Poplar stem canker fungus</name>
    <name type="synonym">Septoria musiva</name>
    <dbReference type="NCBI Taxonomy" id="692275"/>
    <lineage>
        <taxon>Eukaryota</taxon>
        <taxon>Fungi</taxon>
        <taxon>Dikarya</taxon>
        <taxon>Ascomycota</taxon>
        <taxon>Pezizomycotina</taxon>
        <taxon>Dothideomycetes</taxon>
        <taxon>Dothideomycetidae</taxon>
        <taxon>Mycosphaerellales</taxon>
        <taxon>Mycosphaerellaceae</taxon>
        <taxon>Sphaerulina</taxon>
    </lineage>
</organism>
<proteinExistence type="predicted"/>
<dbReference type="GeneID" id="27906013"/>
<protein>
    <submittedName>
        <fullName evidence="2">Uncharacterized protein</fullName>
    </submittedName>
</protein>
<feature type="region of interest" description="Disordered" evidence="1">
    <location>
        <begin position="16"/>
        <end position="67"/>
    </location>
</feature>
<name>M3BZG1_SPHMS</name>
<evidence type="ECO:0000313" key="3">
    <source>
        <dbReference type="Proteomes" id="UP000016931"/>
    </source>
</evidence>
<dbReference type="OMA" id="RHDTMSP"/>
<feature type="compositionally biased region" description="Basic and acidic residues" evidence="1">
    <location>
        <begin position="16"/>
        <end position="27"/>
    </location>
</feature>
<dbReference type="HOGENOM" id="CLU_142438_0_0_1"/>
<evidence type="ECO:0000313" key="2">
    <source>
        <dbReference type="EMBL" id="EMF13431.1"/>
    </source>
</evidence>
<gene>
    <name evidence="2" type="ORF">SEPMUDRAFT_42878</name>
</gene>
<dbReference type="RefSeq" id="XP_016761552.1">
    <property type="nucleotide sequence ID" value="XM_016908876.1"/>
</dbReference>
<feature type="compositionally biased region" description="Polar residues" evidence="1">
    <location>
        <begin position="28"/>
        <end position="41"/>
    </location>
</feature>
<dbReference type="AlphaFoldDB" id="M3BZG1"/>
<dbReference type="EMBL" id="KB456263">
    <property type="protein sequence ID" value="EMF13431.1"/>
    <property type="molecule type" value="Genomic_DNA"/>
</dbReference>
<accession>M3BZG1</accession>
<dbReference type="OrthoDB" id="3649672at2759"/>
<feature type="compositionally biased region" description="Low complexity" evidence="1">
    <location>
        <begin position="49"/>
        <end position="65"/>
    </location>
</feature>
<evidence type="ECO:0000256" key="1">
    <source>
        <dbReference type="SAM" id="MobiDB-lite"/>
    </source>
</evidence>
<keyword evidence="3" id="KW-1185">Reference proteome</keyword>
<reference evidence="2 3" key="1">
    <citation type="journal article" date="2012" name="PLoS Pathog.">
        <title>Diverse lifestyles and strategies of plant pathogenesis encoded in the genomes of eighteen Dothideomycetes fungi.</title>
        <authorList>
            <person name="Ohm R.A."/>
            <person name="Feau N."/>
            <person name="Henrissat B."/>
            <person name="Schoch C.L."/>
            <person name="Horwitz B.A."/>
            <person name="Barry K.W."/>
            <person name="Condon B.J."/>
            <person name="Copeland A.C."/>
            <person name="Dhillon B."/>
            <person name="Glaser F."/>
            <person name="Hesse C.N."/>
            <person name="Kosti I."/>
            <person name="LaButti K."/>
            <person name="Lindquist E.A."/>
            <person name="Lucas S."/>
            <person name="Salamov A.A."/>
            <person name="Bradshaw R.E."/>
            <person name="Ciuffetti L."/>
            <person name="Hamelin R.C."/>
            <person name="Kema G.H.J."/>
            <person name="Lawrence C."/>
            <person name="Scott J.A."/>
            <person name="Spatafora J.W."/>
            <person name="Turgeon B.G."/>
            <person name="de Wit P.J.G.M."/>
            <person name="Zhong S."/>
            <person name="Goodwin S.B."/>
            <person name="Grigoriev I.V."/>
        </authorList>
    </citation>
    <scope>NUCLEOTIDE SEQUENCE [LARGE SCALE GENOMIC DNA]</scope>
    <source>
        <strain evidence="2 3">SO2202</strain>
    </source>
</reference>
<dbReference type="Proteomes" id="UP000016931">
    <property type="component" value="Unassembled WGS sequence"/>
</dbReference>
<dbReference type="eggNOG" id="ENOG502RGFV">
    <property type="taxonomic scope" value="Eukaryota"/>
</dbReference>
<sequence length="146" mass="16358">MTATAAWLARAQRRRNGELGILRRDSELSVNSKATSESYSSNHDRMERSPSSPHSSTSTTNSSLPENFEKLQALQSQLDKNYAQMSANKKRMDEISQLDEERGALLSRRLAEISHVNKQLESLRGIFSRAEKASRGDYHAGLSECT</sequence>